<dbReference type="PROSITE" id="PS51257">
    <property type="entry name" value="PROKAR_LIPOPROTEIN"/>
    <property type="match status" value="1"/>
</dbReference>
<sequence length="183" mass="18589">MVFLSRRLVRIARVSTLLVGAAAAAFALAACSKEPAPTAGAPAPAAPQAAPAPAASPLSVTSVEPLTLTAEGGRLTMKGTVATEIVRSQLAQEAAAIYGADKVVNQLTVDPAAVAPGWLPQANTLMAWLKPGAPLTVSGDASYITLSGTVPTTAEQIERVRWAAEFFGSGISVNNELKVGTAK</sequence>
<dbReference type="Pfam" id="PF04972">
    <property type="entry name" value="BON"/>
    <property type="match status" value="1"/>
</dbReference>
<feature type="domain" description="BON" evidence="2">
    <location>
        <begin position="67"/>
        <end position="111"/>
    </location>
</feature>
<reference evidence="4" key="1">
    <citation type="journal article" date="2019" name="Int. J. Syst. Evol. Microbiol.">
        <title>The Global Catalogue of Microorganisms (GCM) 10K type strain sequencing project: providing services to taxonomists for standard genome sequencing and annotation.</title>
        <authorList>
            <consortium name="The Broad Institute Genomics Platform"/>
            <consortium name="The Broad Institute Genome Sequencing Center for Infectious Disease"/>
            <person name="Wu L."/>
            <person name="Ma J."/>
        </authorList>
    </citation>
    <scope>NUCLEOTIDE SEQUENCE [LARGE SCALE GENOMIC DNA]</scope>
    <source>
        <strain evidence="4">KCTC 52168</strain>
    </source>
</reference>
<dbReference type="InterPro" id="IPR007055">
    <property type="entry name" value="BON_dom"/>
</dbReference>
<evidence type="ECO:0000313" key="3">
    <source>
        <dbReference type="EMBL" id="MFC3147756.1"/>
    </source>
</evidence>
<dbReference type="EMBL" id="JBHRTI010000004">
    <property type="protein sequence ID" value="MFC3147756.1"/>
    <property type="molecule type" value="Genomic_DNA"/>
</dbReference>
<accession>A0ABV7H560</accession>
<dbReference type="RefSeq" id="WP_377303108.1">
    <property type="nucleotide sequence ID" value="NZ_CP180191.1"/>
</dbReference>
<evidence type="ECO:0000259" key="2">
    <source>
        <dbReference type="Pfam" id="PF04972"/>
    </source>
</evidence>
<proteinExistence type="predicted"/>
<protein>
    <submittedName>
        <fullName evidence="3">BON domain-containing protein</fullName>
    </submittedName>
</protein>
<keyword evidence="1" id="KW-0732">Signal</keyword>
<evidence type="ECO:0000256" key="1">
    <source>
        <dbReference type="SAM" id="SignalP"/>
    </source>
</evidence>
<feature type="signal peptide" evidence="1">
    <location>
        <begin position="1"/>
        <end position="29"/>
    </location>
</feature>
<organism evidence="3 4">
    <name type="scientific">Piscinibacterium candidicorallinum</name>
    <dbReference type="NCBI Taxonomy" id="1793872"/>
    <lineage>
        <taxon>Bacteria</taxon>
        <taxon>Pseudomonadati</taxon>
        <taxon>Pseudomonadota</taxon>
        <taxon>Betaproteobacteria</taxon>
        <taxon>Burkholderiales</taxon>
        <taxon>Piscinibacterium</taxon>
    </lineage>
</organism>
<gene>
    <name evidence="3" type="ORF">ACFOEN_08890</name>
</gene>
<dbReference type="Proteomes" id="UP001595556">
    <property type="component" value="Unassembled WGS sequence"/>
</dbReference>
<keyword evidence="4" id="KW-1185">Reference proteome</keyword>
<dbReference type="Gene3D" id="3.40.1520.20">
    <property type="match status" value="1"/>
</dbReference>
<comment type="caution">
    <text evidence="3">The sequence shown here is derived from an EMBL/GenBank/DDBJ whole genome shotgun (WGS) entry which is preliminary data.</text>
</comment>
<evidence type="ECO:0000313" key="4">
    <source>
        <dbReference type="Proteomes" id="UP001595556"/>
    </source>
</evidence>
<feature type="chain" id="PRO_5045691217" evidence="1">
    <location>
        <begin position="30"/>
        <end position="183"/>
    </location>
</feature>
<name>A0ABV7H560_9BURK</name>